<dbReference type="AlphaFoldDB" id="A0AA40BZS6"/>
<comment type="caution">
    <text evidence="2">The sequence shown here is derived from an EMBL/GenBank/DDBJ whole genome shotgun (WGS) entry which is preliminary data.</text>
</comment>
<proteinExistence type="predicted"/>
<dbReference type="EMBL" id="JAULSU010000004">
    <property type="protein sequence ID" value="KAK0619418.1"/>
    <property type="molecule type" value="Genomic_DNA"/>
</dbReference>
<feature type="compositionally biased region" description="Basic and acidic residues" evidence="1">
    <location>
        <begin position="84"/>
        <end position="97"/>
    </location>
</feature>
<evidence type="ECO:0000313" key="2">
    <source>
        <dbReference type="EMBL" id="KAK0619418.1"/>
    </source>
</evidence>
<evidence type="ECO:0000313" key="3">
    <source>
        <dbReference type="Proteomes" id="UP001175000"/>
    </source>
</evidence>
<dbReference type="Proteomes" id="UP001175000">
    <property type="component" value="Unassembled WGS sequence"/>
</dbReference>
<sequence length="103" mass="12094">MTEPINPSPKRNRTNENFLRATKNIMHRGDEMSRRYGADIYIVLRCKGRYYNYCSTQDTSFPTPPIELEKTYPLPVRRTPASFERQKYRPSKIEVSDKTATTT</sequence>
<feature type="region of interest" description="Disordered" evidence="1">
    <location>
        <begin position="82"/>
        <end position="103"/>
    </location>
</feature>
<organism evidence="2 3">
    <name type="scientific">Immersiella caudata</name>
    <dbReference type="NCBI Taxonomy" id="314043"/>
    <lineage>
        <taxon>Eukaryota</taxon>
        <taxon>Fungi</taxon>
        <taxon>Dikarya</taxon>
        <taxon>Ascomycota</taxon>
        <taxon>Pezizomycotina</taxon>
        <taxon>Sordariomycetes</taxon>
        <taxon>Sordariomycetidae</taxon>
        <taxon>Sordariales</taxon>
        <taxon>Lasiosphaeriaceae</taxon>
        <taxon>Immersiella</taxon>
    </lineage>
</organism>
<protein>
    <recommendedName>
        <fullName evidence="4">MADS-box domain-containing protein</fullName>
    </recommendedName>
</protein>
<gene>
    <name evidence="2" type="ORF">B0T14DRAFT_519256</name>
</gene>
<evidence type="ECO:0000256" key="1">
    <source>
        <dbReference type="SAM" id="MobiDB-lite"/>
    </source>
</evidence>
<reference evidence="2" key="1">
    <citation type="submission" date="2023-06" db="EMBL/GenBank/DDBJ databases">
        <title>Genome-scale phylogeny and comparative genomics of the fungal order Sordariales.</title>
        <authorList>
            <consortium name="Lawrence Berkeley National Laboratory"/>
            <person name="Hensen N."/>
            <person name="Bonometti L."/>
            <person name="Westerberg I."/>
            <person name="Brannstrom I.O."/>
            <person name="Guillou S."/>
            <person name="Cros-Aarteil S."/>
            <person name="Calhoun S."/>
            <person name="Haridas S."/>
            <person name="Kuo A."/>
            <person name="Mondo S."/>
            <person name="Pangilinan J."/>
            <person name="Riley R."/>
            <person name="Labutti K."/>
            <person name="Andreopoulos B."/>
            <person name="Lipzen A."/>
            <person name="Chen C."/>
            <person name="Yanf M."/>
            <person name="Daum C."/>
            <person name="Ng V."/>
            <person name="Clum A."/>
            <person name="Steindorff A."/>
            <person name="Ohm R."/>
            <person name="Martin F."/>
            <person name="Silar P."/>
            <person name="Natvig D."/>
            <person name="Lalanne C."/>
            <person name="Gautier V."/>
            <person name="Ament-Velasquez S.L."/>
            <person name="Kruys A."/>
            <person name="Hutchinson M.I."/>
            <person name="Powell A.J."/>
            <person name="Barry K."/>
            <person name="Miller A.N."/>
            <person name="Grigoriev I.V."/>
            <person name="Debuchy R."/>
            <person name="Gladieux P."/>
            <person name="Thoren M.H."/>
            <person name="Johannesson H."/>
        </authorList>
    </citation>
    <scope>NUCLEOTIDE SEQUENCE</scope>
    <source>
        <strain evidence="2">CBS 606.72</strain>
    </source>
</reference>
<name>A0AA40BZS6_9PEZI</name>
<keyword evidence="3" id="KW-1185">Reference proteome</keyword>
<evidence type="ECO:0008006" key="4">
    <source>
        <dbReference type="Google" id="ProtNLM"/>
    </source>
</evidence>
<accession>A0AA40BZS6</accession>